<evidence type="ECO:0000256" key="1">
    <source>
        <dbReference type="SAM" id="MobiDB-lite"/>
    </source>
</evidence>
<sequence>MHARTGKLKVHDSDLEAGEGCKDSAERSFAVEVTPRCQPSSCKPVRQIKQSRCSRCSSLLTSRCSSLMRKKMKDGDVGEKAEASGDRQPPLLIHGLNVERYKTIYNSVLTPSALSALATAGKADYVAQTLEVKQRLWTTLSQPRLQEREMEDGRVEVTEILDLT</sequence>
<dbReference type="Proteomes" id="UP001314229">
    <property type="component" value="Unassembled WGS sequence"/>
</dbReference>
<dbReference type="EMBL" id="CAWUFR010000748">
    <property type="protein sequence ID" value="CAK6980885.1"/>
    <property type="molecule type" value="Genomic_DNA"/>
</dbReference>
<feature type="compositionally biased region" description="Basic and acidic residues" evidence="1">
    <location>
        <begin position="9"/>
        <end position="21"/>
    </location>
</feature>
<name>A0AAV1QCK0_SCOSC</name>
<evidence type="ECO:0000313" key="3">
    <source>
        <dbReference type="Proteomes" id="UP001314229"/>
    </source>
</evidence>
<reference evidence="2 3" key="1">
    <citation type="submission" date="2024-01" db="EMBL/GenBank/DDBJ databases">
        <authorList>
            <person name="Alioto T."/>
            <person name="Alioto T."/>
            <person name="Gomez Garrido J."/>
        </authorList>
    </citation>
    <scope>NUCLEOTIDE SEQUENCE [LARGE SCALE GENOMIC DNA]</scope>
</reference>
<comment type="caution">
    <text evidence="2">The sequence shown here is derived from an EMBL/GenBank/DDBJ whole genome shotgun (WGS) entry which is preliminary data.</text>
</comment>
<keyword evidence="3" id="KW-1185">Reference proteome</keyword>
<dbReference type="AlphaFoldDB" id="A0AAV1QCK0"/>
<accession>A0AAV1QCK0</accession>
<proteinExistence type="predicted"/>
<protein>
    <submittedName>
        <fullName evidence="2">Uncharacterized protein C22orf31-like isoform X1</fullName>
    </submittedName>
</protein>
<feature type="region of interest" description="Disordered" evidence="1">
    <location>
        <begin position="1"/>
        <end position="21"/>
    </location>
</feature>
<organism evidence="2 3">
    <name type="scientific">Scomber scombrus</name>
    <name type="common">Atlantic mackerel</name>
    <name type="synonym">Scomber vernalis</name>
    <dbReference type="NCBI Taxonomy" id="13677"/>
    <lineage>
        <taxon>Eukaryota</taxon>
        <taxon>Metazoa</taxon>
        <taxon>Chordata</taxon>
        <taxon>Craniata</taxon>
        <taxon>Vertebrata</taxon>
        <taxon>Euteleostomi</taxon>
        <taxon>Actinopterygii</taxon>
        <taxon>Neopterygii</taxon>
        <taxon>Teleostei</taxon>
        <taxon>Neoteleostei</taxon>
        <taxon>Acanthomorphata</taxon>
        <taxon>Pelagiaria</taxon>
        <taxon>Scombriformes</taxon>
        <taxon>Scombridae</taxon>
        <taxon>Scomber</taxon>
    </lineage>
</organism>
<evidence type="ECO:0000313" key="2">
    <source>
        <dbReference type="EMBL" id="CAK6980885.1"/>
    </source>
</evidence>
<gene>
    <name evidence="2" type="ORF">FSCOSCO3_A013025</name>
</gene>